<evidence type="ECO:0000313" key="5">
    <source>
        <dbReference type="EnsemblPlants" id="Pp3c9_1580V3.1"/>
    </source>
</evidence>
<reference evidence="5" key="3">
    <citation type="submission" date="2020-12" db="UniProtKB">
        <authorList>
            <consortium name="EnsemblPlants"/>
        </authorList>
    </citation>
    <scope>IDENTIFICATION</scope>
</reference>
<evidence type="ECO:0000256" key="1">
    <source>
        <dbReference type="SAM" id="MobiDB-lite"/>
    </source>
</evidence>
<dbReference type="EMBL" id="ABEU02000009">
    <property type="protein sequence ID" value="PNR47654.1"/>
    <property type="molecule type" value="Genomic_DNA"/>
</dbReference>
<dbReference type="EMBL" id="ABEU02000009">
    <property type="protein sequence ID" value="PNR47653.1"/>
    <property type="molecule type" value="Genomic_DNA"/>
</dbReference>
<dbReference type="AlphaFoldDB" id="A0A2K1K1J3"/>
<dbReference type="InParanoid" id="A0A2K1K1J3"/>
<dbReference type="Gramene" id="Pp3c9_1590V3.1">
    <property type="protein sequence ID" value="Pp3c9_1590V3.1"/>
    <property type="gene ID" value="Pp3c9_1590"/>
</dbReference>
<name>A0A2K1K1J3_PHYPA</name>
<dbReference type="Gramene" id="Pp3c9_1581V3.1">
    <property type="protein sequence ID" value="Pp3c9_1581V3.1"/>
    <property type="gene ID" value="Pp3c9_1581"/>
</dbReference>
<dbReference type="EnsemblPlants" id="Pp3c9_1580V3.1">
    <property type="protein sequence ID" value="Pp3c9_1580V3.1"/>
    <property type="gene ID" value="Pp3c9_1580"/>
</dbReference>
<sequence>MDVKVVHNLERRDSPPAQPTISQFHIDPPENASKLCLHLASEGWDNFTSTAAQNKVLFRGKTQGIYIHKVIKVLWRTALDVCIRVAQRKRGGPITHRSEDRNLALIIQRTRLPKLNTFCLPLAKCHWCLLGVLLLIVPSILHRLNPFQFRP</sequence>
<proteinExistence type="predicted"/>
<dbReference type="EnsemblPlants" id="Pp3c9_1581V3.1">
    <property type="protein sequence ID" value="Pp3c9_1581V3.1"/>
    <property type="gene ID" value="Pp3c9_1581"/>
</dbReference>
<dbReference type="EnsemblPlants" id="Pp3c9_1590V3.1">
    <property type="protein sequence ID" value="Pp3c9_1590V3.1"/>
    <property type="gene ID" value="Pp3c9_1590"/>
</dbReference>
<dbReference type="Gramene" id="Pp3c9_1591V3.1">
    <property type="protein sequence ID" value="Pp3c9_1591V3.1"/>
    <property type="gene ID" value="Pp3c9_1591"/>
</dbReference>
<feature type="region of interest" description="Disordered" evidence="1">
    <location>
        <begin position="1"/>
        <end position="22"/>
    </location>
</feature>
<accession>A0A2K1K1J3</accession>
<keyword evidence="2" id="KW-0472">Membrane</keyword>
<feature type="compositionally biased region" description="Basic and acidic residues" evidence="1">
    <location>
        <begin position="1"/>
        <end position="14"/>
    </location>
</feature>
<gene>
    <name evidence="3" type="ORF">PHYPA_012126</name>
    <name evidence="4" type="ORF">PHYPA_012127</name>
</gene>
<keyword evidence="2" id="KW-0812">Transmembrane</keyword>
<keyword evidence="6" id="KW-1185">Reference proteome</keyword>
<dbReference type="Gramene" id="Pp3c9_1580V3.1">
    <property type="protein sequence ID" value="Pp3c9_1580V3.1"/>
    <property type="gene ID" value="Pp3c9_1580"/>
</dbReference>
<dbReference type="EnsemblPlants" id="Pp3c9_1591V3.1">
    <property type="protein sequence ID" value="Pp3c9_1591V3.1"/>
    <property type="gene ID" value="Pp3c9_1591"/>
</dbReference>
<evidence type="ECO:0000313" key="6">
    <source>
        <dbReference type="Proteomes" id="UP000006727"/>
    </source>
</evidence>
<dbReference type="Proteomes" id="UP000006727">
    <property type="component" value="Chromosome 9"/>
</dbReference>
<keyword evidence="2" id="KW-1133">Transmembrane helix</keyword>
<protein>
    <submittedName>
        <fullName evidence="3 5">Uncharacterized protein</fullName>
    </submittedName>
</protein>
<organism evidence="3">
    <name type="scientific">Physcomitrium patens</name>
    <name type="common">Spreading-leaved earth moss</name>
    <name type="synonym">Physcomitrella patens</name>
    <dbReference type="NCBI Taxonomy" id="3218"/>
    <lineage>
        <taxon>Eukaryota</taxon>
        <taxon>Viridiplantae</taxon>
        <taxon>Streptophyta</taxon>
        <taxon>Embryophyta</taxon>
        <taxon>Bryophyta</taxon>
        <taxon>Bryophytina</taxon>
        <taxon>Bryopsida</taxon>
        <taxon>Funariidae</taxon>
        <taxon>Funariales</taxon>
        <taxon>Funariaceae</taxon>
        <taxon>Physcomitrium</taxon>
    </lineage>
</organism>
<reference evidence="3 6" key="1">
    <citation type="journal article" date="2008" name="Science">
        <title>The Physcomitrella genome reveals evolutionary insights into the conquest of land by plants.</title>
        <authorList>
            <person name="Rensing S."/>
            <person name="Lang D."/>
            <person name="Zimmer A."/>
            <person name="Terry A."/>
            <person name="Salamov A."/>
            <person name="Shapiro H."/>
            <person name="Nishiyama T."/>
            <person name="Perroud P.-F."/>
            <person name="Lindquist E."/>
            <person name="Kamisugi Y."/>
            <person name="Tanahashi T."/>
            <person name="Sakakibara K."/>
            <person name="Fujita T."/>
            <person name="Oishi K."/>
            <person name="Shin-I T."/>
            <person name="Kuroki Y."/>
            <person name="Toyoda A."/>
            <person name="Suzuki Y."/>
            <person name="Hashimoto A."/>
            <person name="Yamaguchi K."/>
            <person name="Sugano A."/>
            <person name="Kohara Y."/>
            <person name="Fujiyama A."/>
            <person name="Anterola A."/>
            <person name="Aoki S."/>
            <person name="Ashton N."/>
            <person name="Barbazuk W.B."/>
            <person name="Barker E."/>
            <person name="Bennetzen J."/>
            <person name="Bezanilla M."/>
            <person name="Blankenship R."/>
            <person name="Cho S.H."/>
            <person name="Dutcher S."/>
            <person name="Estelle M."/>
            <person name="Fawcett J.A."/>
            <person name="Gundlach H."/>
            <person name="Hanada K."/>
            <person name="Heyl A."/>
            <person name="Hicks K.A."/>
            <person name="Hugh J."/>
            <person name="Lohr M."/>
            <person name="Mayer K."/>
            <person name="Melkozernov A."/>
            <person name="Murata T."/>
            <person name="Nelson D."/>
            <person name="Pils B."/>
            <person name="Prigge M."/>
            <person name="Reiss B."/>
            <person name="Renner T."/>
            <person name="Rombauts S."/>
            <person name="Rushton P."/>
            <person name="Sanderfoot A."/>
            <person name="Schween G."/>
            <person name="Shiu S.-H."/>
            <person name="Stueber K."/>
            <person name="Theodoulou F.L."/>
            <person name="Tu H."/>
            <person name="Van de Peer Y."/>
            <person name="Verrier P.J."/>
            <person name="Waters E."/>
            <person name="Wood A."/>
            <person name="Yang L."/>
            <person name="Cove D."/>
            <person name="Cuming A."/>
            <person name="Hasebe M."/>
            <person name="Lucas S."/>
            <person name="Mishler D.B."/>
            <person name="Reski R."/>
            <person name="Grigoriev I."/>
            <person name="Quatrano R.S."/>
            <person name="Boore J.L."/>
        </authorList>
    </citation>
    <scope>NUCLEOTIDE SEQUENCE [LARGE SCALE GENOMIC DNA]</scope>
    <source>
        <strain evidence="5 6">cv. Gransden 2004</strain>
    </source>
</reference>
<feature type="transmembrane region" description="Helical" evidence="2">
    <location>
        <begin position="118"/>
        <end position="141"/>
    </location>
</feature>
<evidence type="ECO:0000313" key="4">
    <source>
        <dbReference type="EMBL" id="PNR47654.1"/>
    </source>
</evidence>
<evidence type="ECO:0000313" key="3">
    <source>
        <dbReference type="EMBL" id="PNR47653.1"/>
    </source>
</evidence>
<evidence type="ECO:0000256" key="2">
    <source>
        <dbReference type="SAM" id="Phobius"/>
    </source>
</evidence>
<reference evidence="3 6" key="2">
    <citation type="journal article" date="2018" name="Plant J.">
        <title>The Physcomitrella patens chromosome-scale assembly reveals moss genome structure and evolution.</title>
        <authorList>
            <person name="Lang D."/>
            <person name="Ullrich K.K."/>
            <person name="Murat F."/>
            <person name="Fuchs J."/>
            <person name="Jenkins J."/>
            <person name="Haas F.B."/>
            <person name="Piednoel M."/>
            <person name="Gundlach H."/>
            <person name="Van Bel M."/>
            <person name="Meyberg R."/>
            <person name="Vives C."/>
            <person name="Morata J."/>
            <person name="Symeonidi A."/>
            <person name="Hiss M."/>
            <person name="Muchero W."/>
            <person name="Kamisugi Y."/>
            <person name="Saleh O."/>
            <person name="Blanc G."/>
            <person name="Decker E.L."/>
            <person name="van Gessel N."/>
            <person name="Grimwood J."/>
            <person name="Hayes R.D."/>
            <person name="Graham S.W."/>
            <person name="Gunter L.E."/>
            <person name="McDaniel S.F."/>
            <person name="Hoernstein S.N.W."/>
            <person name="Larsson A."/>
            <person name="Li F.W."/>
            <person name="Perroud P.F."/>
            <person name="Phillips J."/>
            <person name="Ranjan P."/>
            <person name="Rokshar D.S."/>
            <person name="Rothfels C.J."/>
            <person name="Schneider L."/>
            <person name="Shu S."/>
            <person name="Stevenson D.W."/>
            <person name="Thummler F."/>
            <person name="Tillich M."/>
            <person name="Villarreal Aguilar J.C."/>
            <person name="Widiez T."/>
            <person name="Wong G.K."/>
            <person name="Wymore A."/>
            <person name="Zhang Y."/>
            <person name="Zimmer A.D."/>
            <person name="Quatrano R.S."/>
            <person name="Mayer K.F.X."/>
            <person name="Goodstein D."/>
            <person name="Casacuberta J.M."/>
            <person name="Vandepoele K."/>
            <person name="Reski R."/>
            <person name="Cuming A.C."/>
            <person name="Tuskan G.A."/>
            <person name="Maumus F."/>
            <person name="Salse J."/>
            <person name="Schmutz J."/>
            <person name="Rensing S.A."/>
        </authorList>
    </citation>
    <scope>NUCLEOTIDE SEQUENCE [LARGE SCALE GENOMIC DNA]</scope>
    <source>
        <strain evidence="5 6">cv. Gransden 2004</strain>
    </source>
</reference>